<keyword evidence="3" id="KW-1185">Reference proteome</keyword>
<name>A0A8H5PZV0_GIBSU</name>
<evidence type="ECO:0000313" key="2">
    <source>
        <dbReference type="EMBL" id="KAF5606401.1"/>
    </source>
</evidence>
<dbReference type="GeneID" id="59318882"/>
<proteinExistence type="predicted"/>
<reference evidence="2 3" key="1">
    <citation type="submission" date="2020-05" db="EMBL/GenBank/DDBJ databases">
        <title>Identification and distribution of gene clusters putatively required for synthesis of sphingolipid metabolism inhibitors in phylogenetically diverse species of the filamentous fungus Fusarium.</title>
        <authorList>
            <person name="Kim H.-S."/>
            <person name="Busman M."/>
            <person name="Brown D.W."/>
            <person name="Divon H."/>
            <person name="Uhlig S."/>
            <person name="Proctor R.H."/>
        </authorList>
    </citation>
    <scope>NUCLEOTIDE SEQUENCE [LARGE SCALE GENOMIC DNA]</scope>
    <source>
        <strain evidence="2 3">NRRL 66333</strain>
    </source>
</reference>
<accession>A0A8H5PZV0</accession>
<organism evidence="2 3">
    <name type="scientific">Gibberella subglutinans</name>
    <name type="common">Fusarium subglutinans</name>
    <dbReference type="NCBI Taxonomy" id="42677"/>
    <lineage>
        <taxon>Eukaryota</taxon>
        <taxon>Fungi</taxon>
        <taxon>Dikarya</taxon>
        <taxon>Ascomycota</taxon>
        <taxon>Pezizomycotina</taxon>
        <taxon>Sordariomycetes</taxon>
        <taxon>Hypocreomycetidae</taxon>
        <taxon>Hypocreales</taxon>
        <taxon>Nectriaceae</taxon>
        <taxon>Fusarium</taxon>
        <taxon>Fusarium fujikuroi species complex</taxon>
    </lineage>
</organism>
<dbReference type="AlphaFoldDB" id="A0A8H5PZV0"/>
<feature type="region of interest" description="Disordered" evidence="1">
    <location>
        <begin position="56"/>
        <end position="155"/>
    </location>
</feature>
<dbReference type="Proteomes" id="UP000547976">
    <property type="component" value="Unassembled WGS sequence"/>
</dbReference>
<feature type="compositionally biased region" description="Polar residues" evidence="1">
    <location>
        <begin position="56"/>
        <end position="71"/>
    </location>
</feature>
<dbReference type="OrthoDB" id="5093956at2759"/>
<feature type="compositionally biased region" description="Low complexity" evidence="1">
    <location>
        <begin position="98"/>
        <end position="109"/>
    </location>
</feature>
<dbReference type="EMBL" id="JAAOAV010000061">
    <property type="protein sequence ID" value="KAF5606401.1"/>
    <property type="molecule type" value="Genomic_DNA"/>
</dbReference>
<comment type="caution">
    <text evidence="2">The sequence shown here is derived from an EMBL/GenBank/DDBJ whole genome shotgun (WGS) entry which is preliminary data.</text>
</comment>
<protein>
    <submittedName>
        <fullName evidence="2">Uncharacterized protein</fullName>
    </submittedName>
</protein>
<gene>
    <name evidence="2" type="ORF">FSUBG_6008</name>
</gene>
<evidence type="ECO:0000313" key="3">
    <source>
        <dbReference type="Proteomes" id="UP000547976"/>
    </source>
</evidence>
<dbReference type="RefSeq" id="XP_036538371.1">
    <property type="nucleotide sequence ID" value="XM_036684164.1"/>
</dbReference>
<evidence type="ECO:0000256" key="1">
    <source>
        <dbReference type="SAM" id="MobiDB-lite"/>
    </source>
</evidence>
<sequence>MAESTDAERLDYLLEMALTIHEGIIENLHGNDELDNQLVAHLKTVEHFIVVKKALQGQNSGSNNELAAVNTTPPPTDESPSAVKHVNEYSASPQSHRSLPSPSLFFSSPEPQGTPTSAPARRQASRRIPGETRNSRALRKMRHAVPYASWVDKPK</sequence>